<keyword evidence="3" id="KW-1185">Reference proteome</keyword>
<feature type="compositionally biased region" description="Basic and acidic residues" evidence="1">
    <location>
        <begin position="19"/>
        <end position="29"/>
    </location>
</feature>
<dbReference type="Proteomes" id="UP000007519">
    <property type="component" value="Chromosome"/>
</dbReference>
<proteinExistence type="predicted"/>
<dbReference type="KEGG" id="sgn:SGRA_0037"/>
<reference evidence="2" key="1">
    <citation type="submission" date="2011-06" db="EMBL/GenBank/DDBJ databases">
        <authorList>
            <person name="Saw J.H.W."/>
            <person name="Kanbe M."/>
            <person name="Aizawa S.-I."/>
            <person name="Saito J.A."/>
            <person name="Young A."/>
            <person name="Hou S."/>
            <person name="Alam M."/>
        </authorList>
    </citation>
    <scope>NUCLEOTIDE SEQUENCE</scope>
    <source>
        <strain evidence="2">Lewin</strain>
    </source>
</reference>
<gene>
    <name evidence="2" type="ordered locus">SGRA_0037</name>
</gene>
<evidence type="ECO:0000313" key="2">
    <source>
        <dbReference type="EMBL" id="AFC22782.1"/>
    </source>
</evidence>
<evidence type="ECO:0000313" key="3">
    <source>
        <dbReference type="Proteomes" id="UP000007519"/>
    </source>
</evidence>
<sequence>MDSSGPQGQTELLSKAKKRWAEQACELRHSPTRPKGGAAPKGEQFDDQREYPARPDHNFMRVLTLISILSQSDTTLAVGFNPPKRQPQKRKKTEDWIVVY</sequence>
<dbReference type="STRING" id="984262.SGRA_0037"/>
<feature type="compositionally biased region" description="Polar residues" evidence="1">
    <location>
        <begin position="1"/>
        <end position="12"/>
    </location>
</feature>
<dbReference type="HOGENOM" id="CLU_2304047_0_0_10"/>
<evidence type="ECO:0000256" key="1">
    <source>
        <dbReference type="SAM" id="MobiDB-lite"/>
    </source>
</evidence>
<name>H6L4A3_SAPGL</name>
<feature type="region of interest" description="Disordered" evidence="1">
    <location>
        <begin position="1"/>
        <end position="52"/>
    </location>
</feature>
<dbReference type="EMBL" id="CP002831">
    <property type="protein sequence ID" value="AFC22782.1"/>
    <property type="molecule type" value="Genomic_DNA"/>
</dbReference>
<accession>H6L4A3</accession>
<dbReference type="AlphaFoldDB" id="H6L4A3"/>
<feature type="compositionally biased region" description="Basic and acidic residues" evidence="1">
    <location>
        <begin position="43"/>
        <end position="52"/>
    </location>
</feature>
<reference evidence="2" key="2">
    <citation type="journal article" date="2012" name="Stand. Genomic Sci.">
        <title>Complete genome sequencing and analysis of Saprospira grandis str. Lewin, a predatory marine bacterium.</title>
        <authorList>
            <person name="Saw J.H."/>
            <person name="Yuryev A."/>
            <person name="Kanbe M."/>
            <person name="Hou S."/>
            <person name="Young A.G."/>
            <person name="Aizawa S."/>
            <person name="Alam M."/>
        </authorList>
    </citation>
    <scope>NUCLEOTIDE SEQUENCE [LARGE SCALE GENOMIC DNA]</scope>
    <source>
        <strain evidence="2">Lewin</strain>
    </source>
</reference>
<protein>
    <submittedName>
        <fullName evidence="2">Uncharacterized protein</fullName>
    </submittedName>
</protein>
<organism evidence="2 3">
    <name type="scientific">Saprospira grandis (strain Lewin)</name>
    <dbReference type="NCBI Taxonomy" id="984262"/>
    <lineage>
        <taxon>Bacteria</taxon>
        <taxon>Pseudomonadati</taxon>
        <taxon>Bacteroidota</taxon>
        <taxon>Saprospiria</taxon>
        <taxon>Saprospirales</taxon>
        <taxon>Saprospiraceae</taxon>
        <taxon>Saprospira</taxon>
    </lineage>
</organism>